<accession>A0ACB9CNI6</accession>
<evidence type="ECO:0000313" key="2">
    <source>
        <dbReference type="Proteomes" id="UP001055879"/>
    </source>
</evidence>
<reference evidence="2" key="1">
    <citation type="journal article" date="2022" name="Mol. Ecol. Resour.">
        <title>The genomes of chicory, endive, great burdock and yacon provide insights into Asteraceae palaeo-polyploidization history and plant inulin production.</title>
        <authorList>
            <person name="Fan W."/>
            <person name="Wang S."/>
            <person name="Wang H."/>
            <person name="Wang A."/>
            <person name="Jiang F."/>
            <person name="Liu H."/>
            <person name="Zhao H."/>
            <person name="Xu D."/>
            <person name="Zhang Y."/>
        </authorList>
    </citation>
    <scope>NUCLEOTIDE SEQUENCE [LARGE SCALE GENOMIC DNA]</scope>
    <source>
        <strain evidence="2">cv. Niubang</strain>
    </source>
</reference>
<proteinExistence type="predicted"/>
<comment type="caution">
    <text evidence="1">The sequence shown here is derived from an EMBL/GenBank/DDBJ whole genome shotgun (WGS) entry which is preliminary data.</text>
</comment>
<name>A0ACB9CNI6_ARCLA</name>
<keyword evidence="2" id="KW-1185">Reference proteome</keyword>
<dbReference type="EMBL" id="CM042050">
    <property type="protein sequence ID" value="KAI3735842.1"/>
    <property type="molecule type" value="Genomic_DNA"/>
</dbReference>
<gene>
    <name evidence="1" type="ORF">L6452_15362</name>
</gene>
<sequence>MPNGSLEKFIYRHVPLKTCEHLGVEKLYEVALGIARGLDYLHRGCNTRILHLDIKPHNILLDEDFCPKITDFGLAKLYSRKESIVSMLEARGTIGAYIESETRSSSSNCVAIFEHKTEDEKSVETFVVQYGSLSTKRTSHVNIVTLLGFCFEHKKRALVYEFMPNGSLDKFIYRTSPIQTSENIRVGKLYEIALGIARGLDYLHRGCNTRILHLDIKPHNILLDEDFCPKIADFGLAKLYSRKESIVYMFEARGMITLKY</sequence>
<evidence type="ECO:0000313" key="1">
    <source>
        <dbReference type="EMBL" id="KAI3735842.1"/>
    </source>
</evidence>
<organism evidence="1 2">
    <name type="scientific">Arctium lappa</name>
    <name type="common">Greater burdock</name>
    <name type="synonym">Lappa major</name>
    <dbReference type="NCBI Taxonomy" id="4217"/>
    <lineage>
        <taxon>Eukaryota</taxon>
        <taxon>Viridiplantae</taxon>
        <taxon>Streptophyta</taxon>
        <taxon>Embryophyta</taxon>
        <taxon>Tracheophyta</taxon>
        <taxon>Spermatophyta</taxon>
        <taxon>Magnoliopsida</taxon>
        <taxon>eudicotyledons</taxon>
        <taxon>Gunneridae</taxon>
        <taxon>Pentapetalae</taxon>
        <taxon>asterids</taxon>
        <taxon>campanulids</taxon>
        <taxon>Asterales</taxon>
        <taxon>Asteraceae</taxon>
        <taxon>Carduoideae</taxon>
        <taxon>Cardueae</taxon>
        <taxon>Arctiinae</taxon>
        <taxon>Arctium</taxon>
    </lineage>
</organism>
<reference evidence="1 2" key="2">
    <citation type="journal article" date="2022" name="Mol. Ecol. Resour.">
        <title>The genomes of chicory, endive, great burdock and yacon provide insights into Asteraceae paleo-polyploidization history and plant inulin production.</title>
        <authorList>
            <person name="Fan W."/>
            <person name="Wang S."/>
            <person name="Wang H."/>
            <person name="Wang A."/>
            <person name="Jiang F."/>
            <person name="Liu H."/>
            <person name="Zhao H."/>
            <person name="Xu D."/>
            <person name="Zhang Y."/>
        </authorList>
    </citation>
    <scope>NUCLEOTIDE SEQUENCE [LARGE SCALE GENOMIC DNA]</scope>
    <source>
        <strain evidence="2">cv. Niubang</strain>
    </source>
</reference>
<dbReference type="Proteomes" id="UP001055879">
    <property type="component" value="Linkage Group LG04"/>
</dbReference>
<protein>
    <submittedName>
        <fullName evidence="1">Uncharacterized protein</fullName>
    </submittedName>
</protein>